<name>A0AAC9Z8E2_9RHOB</name>
<comment type="similarity">
    <text evidence="1 3">Belongs to the short-chain dehydrogenases/reductases (SDR) family.</text>
</comment>
<dbReference type="Pfam" id="PF00106">
    <property type="entry name" value="adh_short"/>
    <property type="match status" value="1"/>
</dbReference>
<dbReference type="Gene3D" id="3.40.50.720">
    <property type="entry name" value="NAD(P)-binding Rossmann-like Domain"/>
    <property type="match status" value="1"/>
</dbReference>
<protein>
    <submittedName>
        <fullName evidence="4">Short-chain dehydrogenase with variable specificity</fullName>
    </submittedName>
</protein>
<evidence type="ECO:0000256" key="3">
    <source>
        <dbReference type="RuleBase" id="RU000363"/>
    </source>
</evidence>
<dbReference type="PRINTS" id="PR00080">
    <property type="entry name" value="SDRFAMILY"/>
</dbReference>
<keyword evidence="2" id="KW-0560">Oxidoreductase</keyword>
<dbReference type="InterPro" id="IPR036291">
    <property type="entry name" value="NAD(P)-bd_dom_sf"/>
</dbReference>
<dbReference type="GeneID" id="31846225"/>
<organism evidence="4 5">
    <name type="scientific">Phaeobacter gallaeciensis</name>
    <dbReference type="NCBI Taxonomy" id="60890"/>
    <lineage>
        <taxon>Bacteria</taxon>
        <taxon>Pseudomonadati</taxon>
        <taxon>Pseudomonadota</taxon>
        <taxon>Alphaproteobacteria</taxon>
        <taxon>Rhodobacterales</taxon>
        <taxon>Roseobacteraceae</taxon>
        <taxon>Phaeobacter</taxon>
    </lineage>
</organism>
<dbReference type="PRINTS" id="PR00081">
    <property type="entry name" value="GDHRDH"/>
</dbReference>
<evidence type="ECO:0000313" key="5">
    <source>
        <dbReference type="Proteomes" id="UP000217545"/>
    </source>
</evidence>
<reference evidence="4 5" key="1">
    <citation type="journal article" date="2017" name="Front. Microbiol.">
        <title>Phaeobacter piscinae sp. nov., a species of the Roseobacter group and potential aquaculture probiont.</title>
        <authorList>
            <person name="Sonnenschein E.C."/>
            <person name="Phippen C.B.W."/>
            <person name="Nielsen K.F."/>
            <person name="Mateiu R.V."/>
            <person name="Melchiorsen J."/>
            <person name="Gram L."/>
            <person name="Overmann J."/>
            <person name="Freese H.M."/>
        </authorList>
    </citation>
    <scope>NUCLEOTIDE SEQUENCE [LARGE SCALE GENOMIC DNA]</scope>
    <source>
        <strain evidence="4 5">P63</strain>
    </source>
</reference>
<dbReference type="Proteomes" id="UP000217545">
    <property type="component" value="Chromosome"/>
</dbReference>
<evidence type="ECO:0000256" key="1">
    <source>
        <dbReference type="ARBA" id="ARBA00006484"/>
    </source>
</evidence>
<dbReference type="AlphaFoldDB" id="A0AAC9Z8E2"/>
<dbReference type="RefSeq" id="WP_024097261.1">
    <property type="nucleotide sequence ID" value="NZ_CP010588.1"/>
</dbReference>
<dbReference type="PROSITE" id="PS00061">
    <property type="entry name" value="ADH_SHORT"/>
    <property type="match status" value="1"/>
</dbReference>
<evidence type="ECO:0000256" key="2">
    <source>
        <dbReference type="ARBA" id="ARBA00023002"/>
    </source>
</evidence>
<dbReference type="InterPro" id="IPR002347">
    <property type="entry name" value="SDR_fam"/>
</dbReference>
<dbReference type="GO" id="GO:0016491">
    <property type="term" value="F:oxidoreductase activity"/>
    <property type="evidence" value="ECO:0007669"/>
    <property type="project" value="UniProtKB-KW"/>
</dbReference>
<accession>A0AAC9Z8E2</accession>
<gene>
    <name evidence="4" type="ORF">PhaeoP63_01822</name>
</gene>
<dbReference type="SUPFAM" id="SSF51735">
    <property type="entry name" value="NAD(P)-binding Rossmann-fold domains"/>
    <property type="match status" value="1"/>
</dbReference>
<dbReference type="PANTHER" id="PTHR43391">
    <property type="entry name" value="RETINOL DEHYDROGENASE-RELATED"/>
    <property type="match status" value="1"/>
</dbReference>
<evidence type="ECO:0000313" key="4">
    <source>
        <dbReference type="EMBL" id="ATF05896.1"/>
    </source>
</evidence>
<sequence length="258" mass="27220">MDLQGKTIVITGAATGIGRALAIAMAGYSPKHIVCADLDGLGAQCTADETGGRAYTLDVGSDRAIAEMIDVIEDEIAPIDVFCSNAGILRIGGLETSLTDWQQSWDINVMAHVSAARHLVPRMIKRGGGYFLNIASAAGLLNQIGAASYGVSKHAAVGFSEWLAITHGDQGIGVSVACPQAVKTAMTEGMEHSAAAVDGMISAEDVANSCIEAIESNRFLVLPHAKVEGYIQAKAADYDRWITGMQRLRDKFELPKAD</sequence>
<dbReference type="InterPro" id="IPR020904">
    <property type="entry name" value="Sc_DH/Rdtase_CS"/>
</dbReference>
<dbReference type="PANTHER" id="PTHR43391:SF26">
    <property type="entry name" value="BLL7251 PROTEIN"/>
    <property type="match status" value="1"/>
</dbReference>
<dbReference type="EMBL" id="CP010784">
    <property type="protein sequence ID" value="ATF05896.1"/>
    <property type="molecule type" value="Genomic_DNA"/>
</dbReference>
<proteinExistence type="inferred from homology"/>